<organism evidence="2 3">
    <name type="scientific">Nitratidesulfovibrio liaohensis</name>
    <dbReference type="NCBI Taxonomy" id="2604158"/>
    <lineage>
        <taxon>Bacteria</taxon>
        <taxon>Pseudomonadati</taxon>
        <taxon>Thermodesulfobacteriota</taxon>
        <taxon>Desulfovibrionia</taxon>
        <taxon>Desulfovibrionales</taxon>
        <taxon>Desulfovibrionaceae</taxon>
        <taxon>Nitratidesulfovibrio</taxon>
    </lineage>
</organism>
<feature type="transmembrane region" description="Helical" evidence="1">
    <location>
        <begin position="55"/>
        <end position="72"/>
    </location>
</feature>
<protein>
    <submittedName>
        <fullName evidence="2">Uncharacterized protein</fullName>
    </submittedName>
</protein>
<dbReference type="Proteomes" id="UP001180616">
    <property type="component" value="Chromosome"/>
</dbReference>
<keyword evidence="1" id="KW-0472">Membrane</keyword>
<gene>
    <name evidence="2" type="ORF">KPS_000540</name>
</gene>
<sequence>MLRFSLNLGFLERPLAIGFLWAVMTGEWGLSMHIAIFLELFWLDLFPAGTYIPPNSIISLLLSLSVAGHFGLESAGQLAIPVLLALPAALAGAHVEYLHRRWRNQQYTDLLHWGRVAEHSGKGDSPLWRIMVRSLGELFALNLGLFCVCLLVLVGTIELMSNYIGHLPAVPGIAWGHVWFVGAMGGMLALRLRRAYVAFALALLAASAASFI</sequence>
<evidence type="ECO:0000313" key="3">
    <source>
        <dbReference type="Proteomes" id="UP001180616"/>
    </source>
</evidence>
<feature type="transmembrane region" description="Helical" evidence="1">
    <location>
        <begin position="138"/>
        <end position="157"/>
    </location>
</feature>
<name>A0ABY9R653_9BACT</name>
<evidence type="ECO:0000313" key="2">
    <source>
        <dbReference type="EMBL" id="WMW67225.1"/>
    </source>
</evidence>
<feature type="transmembrane region" description="Helical" evidence="1">
    <location>
        <begin position="78"/>
        <end position="98"/>
    </location>
</feature>
<keyword evidence="1" id="KW-0812">Transmembrane</keyword>
<proteinExistence type="predicted"/>
<keyword evidence="3" id="KW-1185">Reference proteome</keyword>
<accession>A0ABY9R653</accession>
<evidence type="ECO:0000256" key="1">
    <source>
        <dbReference type="SAM" id="Phobius"/>
    </source>
</evidence>
<reference evidence="2" key="1">
    <citation type="submission" date="2023-09" db="EMBL/GenBank/DDBJ databases">
        <authorList>
            <consortium name="CW5 consortium"/>
            <person name="Lu C.-W."/>
        </authorList>
    </citation>
    <scope>NUCLEOTIDE SEQUENCE</scope>
    <source>
        <strain evidence="2">KPS</strain>
    </source>
</reference>
<dbReference type="EMBL" id="CP133659">
    <property type="protein sequence ID" value="WMW67225.1"/>
    <property type="molecule type" value="Genomic_DNA"/>
</dbReference>
<feature type="transmembrane region" description="Helical" evidence="1">
    <location>
        <begin position="163"/>
        <end position="183"/>
    </location>
</feature>
<keyword evidence="1" id="KW-1133">Transmembrane helix</keyword>
<feature type="transmembrane region" description="Helical" evidence="1">
    <location>
        <begin position="20"/>
        <end position="43"/>
    </location>
</feature>